<dbReference type="Proteomes" id="UP000248168">
    <property type="component" value="Unassembled WGS sequence"/>
</dbReference>
<gene>
    <name evidence="1" type="ORF">NITLEN_70109</name>
</gene>
<evidence type="ECO:0000313" key="2">
    <source>
        <dbReference type="Proteomes" id="UP000248168"/>
    </source>
</evidence>
<keyword evidence="2" id="KW-1185">Reference proteome</keyword>
<name>A0A330LC50_9BACT</name>
<dbReference type="EMBL" id="OUNR01000020">
    <property type="protein sequence ID" value="SPP66519.1"/>
    <property type="molecule type" value="Genomic_DNA"/>
</dbReference>
<accession>A0A330LC50</accession>
<proteinExistence type="predicted"/>
<evidence type="ECO:0000313" key="1">
    <source>
        <dbReference type="EMBL" id="SPP66519.1"/>
    </source>
</evidence>
<protein>
    <submittedName>
        <fullName evidence="1">Uncharacterized protein</fullName>
    </submittedName>
</protein>
<dbReference type="RefSeq" id="WP_121990675.1">
    <property type="nucleotide sequence ID" value="NZ_OUNR01000020.1"/>
</dbReference>
<sequence>MANLVRIVIQLPLELKEQLDALKSQGYTTSGFIRAMLERELKKPELKLVANSRRTPGKSS</sequence>
<reference evidence="2" key="1">
    <citation type="submission" date="2018-04" db="EMBL/GenBank/DDBJ databases">
        <authorList>
            <person name="Lucker S."/>
            <person name="Sakoula D."/>
        </authorList>
    </citation>
    <scope>NUCLEOTIDE SEQUENCE [LARGE SCALE GENOMIC DNA]</scope>
</reference>
<dbReference type="InParanoid" id="A0A330LC50"/>
<dbReference type="AlphaFoldDB" id="A0A330LC50"/>
<organism evidence="1 2">
    <name type="scientific">Nitrospira lenta</name>
    <dbReference type="NCBI Taxonomy" id="1436998"/>
    <lineage>
        <taxon>Bacteria</taxon>
        <taxon>Pseudomonadati</taxon>
        <taxon>Nitrospirota</taxon>
        <taxon>Nitrospiria</taxon>
        <taxon>Nitrospirales</taxon>
        <taxon>Nitrospiraceae</taxon>
        <taxon>Nitrospira</taxon>
    </lineage>
</organism>